<evidence type="ECO:0000256" key="4">
    <source>
        <dbReference type="SAM" id="MobiDB-lite"/>
    </source>
</evidence>
<proteinExistence type="inferred from homology"/>
<accession>A0A317SDL9</accession>
<dbReference type="Gene3D" id="1.10.8.60">
    <property type="match status" value="2"/>
</dbReference>
<comment type="similarity">
    <text evidence="3">Belongs to the AAA ATPase family.</text>
</comment>
<protein>
    <submittedName>
        <fullName evidence="6">AAA-domain-containing protein</fullName>
    </submittedName>
</protein>
<feature type="domain" description="AAA+ ATPase" evidence="5">
    <location>
        <begin position="451"/>
        <end position="592"/>
    </location>
</feature>
<dbReference type="SUPFAM" id="SSF52540">
    <property type="entry name" value="P-loop containing nucleoside triphosphate hydrolases"/>
    <property type="match status" value="2"/>
</dbReference>
<dbReference type="Gene3D" id="3.40.50.300">
    <property type="entry name" value="P-loop containing nucleotide triphosphate hydrolases"/>
    <property type="match status" value="2"/>
</dbReference>
<evidence type="ECO:0000256" key="3">
    <source>
        <dbReference type="RuleBase" id="RU003651"/>
    </source>
</evidence>
<sequence length="686" mass="74406">MGWRWWRDGGGIWNIFSVCDREITIYGERIRLTGGLVESKYIYDGLSIPGTEYKGAKRLFRIEMVTGEGARVEDRLVVYKATLSTVVEIANPSSTPSSGPLVFPAPKLKSSKEPTPQPDPPAIVIHPSKTNFSSIGGLAPQIATLKTLLLSTLHHSHYFTKYNLTPPRGILLYGPPGTGKTLLLKAIASEISAKCYVLNGSVIGKYLGESEAAIRKVFAEARRNQPAVVFMDEADSIARKRGEGDGDEGRIVSTILTEMDGTAYADGGGAEAVKLVVVAATSRPNSIDQALRRPGRFDREVEIGIPDVNSRREILEILTRDIEFSNKKPKEATIKALAAKTHGFVGADLEAVVRTAFTSALTRLKQDDLDLTALALNNTPETHSQLLLREEDIDLALKDVRPTAMREIFLEPPRVRWSDIGGQEEVKQRLREAVEWPLTHPEAFSRLGGAPRKGLLLYGPPGCSKTLTAKALATEAGLNFMAVKGAELFNMYLGESERAVREVFRKARAASPSIIFFDEIDALSASRDDSGGGGGGGGGKANVLTTLLNEMDGIEVLKGVTILAATNRPELIDPALLRPGRLDTILYVGPPDLPAREQILQIKTGKMSISTDVDLSHLAEATEGFSGAEVVSICDEAIHYAMRESFSIEVVCARHFEAALEKAVPQITAAMCEAYECWSVGGVKKI</sequence>
<dbReference type="InterPro" id="IPR041569">
    <property type="entry name" value="AAA_lid_3"/>
</dbReference>
<dbReference type="InterPro" id="IPR027417">
    <property type="entry name" value="P-loop_NTPase"/>
</dbReference>
<dbReference type="InterPro" id="IPR003593">
    <property type="entry name" value="AAA+_ATPase"/>
</dbReference>
<evidence type="ECO:0000256" key="2">
    <source>
        <dbReference type="ARBA" id="ARBA00022840"/>
    </source>
</evidence>
<comment type="caution">
    <text evidence="6">The sequence shown here is derived from an EMBL/GenBank/DDBJ whole genome shotgun (WGS) entry which is preliminary data.</text>
</comment>
<dbReference type="PROSITE" id="PS00674">
    <property type="entry name" value="AAA"/>
    <property type="match status" value="2"/>
</dbReference>
<dbReference type="Pfam" id="PF00004">
    <property type="entry name" value="AAA"/>
    <property type="match status" value="2"/>
</dbReference>
<keyword evidence="1 3" id="KW-0547">Nucleotide-binding</keyword>
<dbReference type="Proteomes" id="UP000246991">
    <property type="component" value="Unassembled WGS sequence"/>
</dbReference>
<dbReference type="GO" id="GO:0005524">
    <property type="term" value="F:ATP binding"/>
    <property type="evidence" value="ECO:0007669"/>
    <property type="project" value="UniProtKB-KW"/>
</dbReference>
<dbReference type="SMART" id="SM00382">
    <property type="entry name" value="AAA"/>
    <property type="match status" value="2"/>
</dbReference>
<evidence type="ECO:0000313" key="7">
    <source>
        <dbReference type="Proteomes" id="UP000246991"/>
    </source>
</evidence>
<name>A0A317SDL9_9PEZI</name>
<dbReference type="PANTHER" id="PTHR23077:SF27">
    <property type="entry name" value="ATPASE FAMILY GENE 2 PROTEIN HOMOLOG A"/>
    <property type="match status" value="1"/>
</dbReference>
<dbReference type="OrthoDB" id="27435at2759"/>
<feature type="region of interest" description="Disordered" evidence="4">
    <location>
        <begin position="92"/>
        <end position="118"/>
    </location>
</feature>
<evidence type="ECO:0000313" key="6">
    <source>
        <dbReference type="EMBL" id="PWW72494.1"/>
    </source>
</evidence>
<evidence type="ECO:0000259" key="5">
    <source>
        <dbReference type="SMART" id="SM00382"/>
    </source>
</evidence>
<dbReference type="AlphaFoldDB" id="A0A317SDL9"/>
<feature type="domain" description="AAA+ ATPase" evidence="5">
    <location>
        <begin position="166"/>
        <end position="307"/>
    </location>
</feature>
<dbReference type="FunFam" id="3.40.50.300:FF:000012">
    <property type="entry name" value="Transitional endoplasmic reticulum ATPase"/>
    <property type="match status" value="1"/>
</dbReference>
<dbReference type="InterPro" id="IPR003959">
    <property type="entry name" value="ATPase_AAA_core"/>
</dbReference>
<dbReference type="GO" id="GO:0016887">
    <property type="term" value="F:ATP hydrolysis activity"/>
    <property type="evidence" value="ECO:0007669"/>
    <property type="project" value="InterPro"/>
</dbReference>
<dbReference type="InterPro" id="IPR003960">
    <property type="entry name" value="ATPase_AAA_CS"/>
</dbReference>
<dbReference type="CDD" id="cd19511">
    <property type="entry name" value="RecA-like_CDC48_r2-like"/>
    <property type="match status" value="1"/>
</dbReference>
<dbReference type="EMBL" id="PYWC01000105">
    <property type="protein sequence ID" value="PWW72494.1"/>
    <property type="molecule type" value="Genomic_DNA"/>
</dbReference>
<reference evidence="6 7" key="1">
    <citation type="submission" date="2018-03" db="EMBL/GenBank/DDBJ databases">
        <title>Genomes of Pezizomycetes fungi and the evolution of truffles.</title>
        <authorList>
            <person name="Murat C."/>
            <person name="Payen T."/>
            <person name="Noel B."/>
            <person name="Kuo A."/>
            <person name="Martin F.M."/>
        </authorList>
    </citation>
    <scope>NUCLEOTIDE SEQUENCE [LARGE SCALE GENOMIC DNA]</scope>
    <source>
        <strain evidence="6">091103-1</strain>
    </source>
</reference>
<dbReference type="Pfam" id="PF17862">
    <property type="entry name" value="AAA_lid_3"/>
    <property type="match status" value="2"/>
</dbReference>
<dbReference type="InterPro" id="IPR050168">
    <property type="entry name" value="AAA_ATPase_domain"/>
</dbReference>
<gene>
    <name evidence="6" type="ORF">C7212DRAFT_286519</name>
</gene>
<evidence type="ECO:0000256" key="1">
    <source>
        <dbReference type="ARBA" id="ARBA00022741"/>
    </source>
</evidence>
<dbReference type="STRING" id="42249.A0A317SDL9"/>
<dbReference type="GO" id="GO:0005737">
    <property type="term" value="C:cytoplasm"/>
    <property type="evidence" value="ECO:0007669"/>
    <property type="project" value="TreeGrafter"/>
</dbReference>
<dbReference type="FunFam" id="3.40.50.300:FF:001721">
    <property type="entry name" value="AAA family ATPase, putative"/>
    <property type="match status" value="1"/>
</dbReference>
<keyword evidence="2 3" id="KW-0067">ATP-binding</keyword>
<keyword evidence="7" id="KW-1185">Reference proteome</keyword>
<dbReference type="PANTHER" id="PTHR23077">
    <property type="entry name" value="AAA-FAMILY ATPASE"/>
    <property type="match status" value="1"/>
</dbReference>
<organism evidence="6 7">
    <name type="scientific">Tuber magnatum</name>
    <name type="common">white Piedmont truffle</name>
    <dbReference type="NCBI Taxonomy" id="42249"/>
    <lineage>
        <taxon>Eukaryota</taxon>
        <taxon>Fungi</taxon>
        <taxon>Dikarya</taxon>
        <taxon>Ascomycota</taxon>
        <taxon>Pezizomycotina</taxon>
        <taxon>Pezizomycetes</taxon>
        <taxon>Pezizales</taxon>
        <taxon>Tuberaceae</taxon>
        <taxon>Tuber</taxon>
    </lineage>
</organism>